<dbReference type="PANTHER" id="PTHR43477:SF1">
    <property type="entry name" value="DIHYDROANTICAPSIN 7-DEHYDROGENASE"/>
    <property type="match status" value="1"/>
</dbReference>
<evidence type="ECO:0000313" key="3">
    <source>
        <dbReference type="EMBL" id="MBU3806247.1"/>
    </source>
</evidence>
<dbReference type="SUPFAM" id="SSF51735">
    <property type="entry name" value="NAD(P)-binding Rossmann-fold domains"/>
    <property type="match status" value="1"/>
</dbReference>
<organism evidence="3 4">
    <name type="scientific">Candidatus Allofournierella pullistercoris</name>
    <dbReference type="NCBI Taxonomy" id="2838597"/>
    <lineage>
        <taxon>Bacteria</taxon>
        <taxon>Bacillati</taxon>
        <taxon>Bacillota</taxon>
        <taxon>Clostridia</taxon>
        <taxon>Eubacteriales</taxon>
        <taxon>Oscillospiraceae</taxon>
        <taxon>Allofournierella</taxon>
    </lineage>
</organism>
<dbReference type="InterPro" id="IPR002347">
    <property type="entry name" value="SDR_fam"/>
</dbReference>
<dbReference type="InterPro" id="IPR051122">
    <property type="entry name" value="SDR_DHRS6-like"/>
</dbReference>
<comment type="caution">
    <text evidence="3">The sequence shown here is derived from an EMBL/GenBank/DDBJ whole genome shotgun (WGS) entry which is preliminary data.</text>
</comment>
<dbReference type="Gene3D" id="3.40.50.720">
    <property type="entry name" value="NAD(P)-binding Rossmann-like Domain"/>
    <property type="match status" value="1"/>
</dbReference>
<dbReference type="AlphaFoldDB" id="A0A948T2A4"/>
<dbReference type="PRINTS" id="PR00081">
    <property type="entry name" value="GDHRDH"/>
</dbReference>
<name>A0A948T2A4_9FIRM</name>
<dbReference type="CDD" id="cd05233">
    <property type="entry name" value="SDR_c"/>
    <property type="match status" value="1"/>
</dbReference>
<proteinExistence type="inferred from homology"/>
<accession>A0A948T2A4</accession>
<comment type="similarity">
    <text evidence="1">Belongs to the short-chain dehydrogenases/reductases (SDR) family.</text>
</comment>
<sequence>MGNVYLITGASSDVGCALIDRLYQPGDVFIAQGANDLKGLGVLCQKYPGAIRTYSVDLTSQQALDAFVQDVQANHPAPTHFIHLPALRVVNTKFKKFDEERFEQDLSVQVRSAVTLSKAFLPAMAKARYGRVLFMLTSYLLGMPPKNTAAYIMVKSALEGLAKSLAADYASFGVTVNCVAPSMMETKFLADTSDLIVQASAEANPMGRNATVEDVVPAMAFLLSEEARFITGVTLPITGGSAL</sequence>
<evidence type="ECO:0000256" key="1">
    <source>
        <dbReference type="ARBA" id="ARBA00006484"/>
    </source>
</evidence>
<dbReference type="PANTHER" id="PTHR43477">
    <property type="entry name" value="DIHYDROANTICAPSIN 7-DEHYDROGENASE"/>
    <property type="match status" value="1"/>
</dbReference>
<keyword evidence="2" id="KW-0560">Oxidoreductase</keyword>
<dbReference type="EMBL" id="JAHLFP010000039">
    <property type="protein sequence ID" value="MBU3806247.1"/>
    <property type="molecule type" value="Genomic_DNA"/>
</dbReference>
<protein>
    <submittedName>
        <fullName evidence="3">SDR family oxidoreductase</fullName>
    </submittedName>
</protein>
<evidence type="ECO:0000256" key="2">
    <source>
        <dbReference type="ARBA" id="ARBA00023002"/>
    </source>
</evidence>
<dbReference type="Pfam" id="PF13561">
    <property type="entry name" value="adh_short_C2"/>
    <property type="match status" value="1"/>
</dbReference>
<dbReference type="GO" id="GO:0016491">
    <property type="term" value="F:oxidoreductase activity"/>
    <property type="evidence" value="ECO:0007669"/>
    <property type="project" value="UniProtKB-KW"/>
</dbReference>
<gene>
    <name evidence="3" type="ORF">H9882_05075</name>
</gene>
<reference evidence="3" key="1">
    <citation type="journal article" date="2021" name="PeerJ">
        <title>Extensive microbial diversity within the chicken gut microbiome revealed by metagenomics and culture.</title>
        <authorList>
            <person name="Gilroy R."/>
            <person name="Ravi A."/>
            <person name="Getino M."/>
            <person name="Pursley I."/>
            <person name="Horton D.L."/>
            <person name="Alikhan N.F."/>
            <person name="Baker D."/>
            <person name="Gharbi K."/>
            <person name="Hall N."/>
            <person name="Watson M."/>
            <person name="Adriaenssens E.M."/>
            <person name="Foster-Nyarko E."/>
            <person name="Jarju S."/>
            <person name="Secka A."/>
            <person name="Antonio M."/>
            <person name="Oren A."/>
            <person name="Chaudhuri R.R."/>
            <person name="La Ragione R."/>
            <person name="Hildebrand F."/>
            <person name="Pallen M.J."/>
        </authorList>
    </citation>
    <scope>NUCLEOTIDE SEQUENCE</scope>
    <source>
        <strain evidence="3">B5_2728</strain>
    </source>
</reference>
<reference evidence="3" key="2">
    <citation type="submission" date="2021-04" db="EMBL/GenBank/DDBJ databases">
        <authorList>
            <person name="Gilroy R."/>
        </authorList>
    </citation>
    <scope>NUCLEOTIDE SEQUENCE</scope>
    <source>
        <strain evidence="3">B5_2728</strain>
    </source>
</reference>
<evidence type="ECO:0000313" key="4">
    <source>
        <dbReference type="Proteomes" id="UP000713596"/>
    </source>
</evidence>
<dbReference type="Proteomes" id="UP000713596">
    <property type="component" value="Unassembled WGS sequence"/>
</dbReference>
<dbReference type="InterPro" id="IPR036291">
    <property type="entry name" value="NAD(P)-bd_dom_sf"/>
</dbReference>